<comment type="caution">
    <text evidence="3">The sequence shown here is derived from an EMBL/GenBank/DDBJ whole genome shotgun (WGS) entry which is preliminary data.</text>
</comment>
<dbReference type="EMBL" id="JACHVQ010000001">
    <property type="protein sequence ID" value="MBB2891460.1"/>
    <property type="molecule type" value="Genomic_DNA"/>
</dbReference>
<dbReference type="Proteomes" id="UP000559182">
    <property type="component" value="Unassembled WGS sequence"/>
</dbReference>
<evidence type="ECO:0000256" key="2">
    <source>
        <dbReference type="SAM" id="Phobius"/>
    </source>
</evidence>
<feature type="region of interest" description="Disordered" evidence="1">
    <location>
        <begin position="1"/>
        <end position="21"/>
    </location>
</feature>
<evidence type="ECO:0000256" key="1">
    <source>
        <dbReference type="SAM" id="MobiDB-lite"/>
    </source>
</evidence>
<evidence type="ECO:0000313" key="4">
    <source>
        <dbReference type="Proteomes" id="UP000559182"/>
    </source>
</evidence>
<feature type="transmembrane region" description="Helical" evidence="2">
    <location>
        <begin position="54"/>
        <end position="74"/>
    </location>
</feature>
<organism evidence="3 4">
    <name type="scientific">Flexivirga oryzae</name>
    <dbReference type="NCBI Taxonomy" id="1794944"/>
    <lineage>
        <taxon>Bacteria</taxon>
        <taxon>Bacillati</taxon>
        <taxon>Actinomycetota</taxon>
        <taxon>Actinomycetes</taxon>
        <taxon>Micrococcales</taxon>
        <taxon>Dermacoccaceae</taxon>
        <taxon>Flexivirga</taxon>
    </lineage>
</organism>
<name>A0A839N144_9MICO</name>
<keyword evidence="2" id="KW-0472">Membrane</keyword>
<feature type="compositionally biased region" description="Basic residues" evidence="1">
    <location>
        <begin position="76"/>
        <end position="85"/>
    </location>
</feature>
<dbReference type="Pfam" id="PF11298">
    <property type="entry name" value="DUF3099"/>
    <property type="match status" value="1"/>
</dbReference>
<keyword evidence="2" id="KW-0812">Transmembrane</keyword>
<feature type="transmembrane region" description="Helical" evidence="2">
    <location>
        <begin position="31"/>
        <end position="48"/>
    </location>
</feature>
<feature type="region of interest" description="Disordered" evidence="1">
    <location>
        <begin position="74"/>
        <end position="99"/>
    </location>
</feature>
<accession>A0A839N144</accession>
<sequence length="99" mass="10928">MPRPKEHPPVQSATDLPLPGKHDLDTRMRNYAIAMGIRTAAFVLAYFLSGPARWVCVGLACVLPEIAVIGANAANQKRKQVRGRQRPLSSRHQLHGPRP</sequence>
<gene>
    <name evidence="3" type="ORF">FHU39_001444</name>
</gene>
<keyword evidence="4" id="KW-1185">Reference proteome</keyword>
<evidence type="ECO:0008006" key="5">
    <source>
        <dbReference type="Google" id="ProtNLM"/>
    </source>
</evidence>
<evidence type="ECO:0000313" key="3">
    <source>
        <dbReference type="EMBL" id="MBB2891460.1"/>
    </source>
</evidence>
<proteinExistence type="predicted"/>
<reference evidence="3 4" key="1">
    <citation type="submission" date="2020-08" db="EMBL/GenBank/DDBJ databases">
        <title>Sequencing the genomes of 1000 actinobacteria strains.</title>
        <authorList>
            <person name="Klenk H.-P."/>
        </authorList>
    </citation>
    <scope>NUCLEOTIDE SEQUENCE [LARGE SCALE GENOMIC DNA]</scope>
    <source>
        <strain evidence="3 4">DSM 105369</strain>
    </source>
</reference>
<keyword evidence="2" id="KW-1133">Transmembrane helix</keyword>
<dbReference type="InterPro" id="IPR021449">
    <property type="entry name" value="DUF3099"/>
</dbReference>
<protein>
    <recommendedName>
        <fullName evidence="5">DUF3099 domain-containing protein</fullName>
    </recommendedName>
</protein>
<dbReference type="RefSeq" id="WP_343065774.1">
    <property type="nucleotide sequence ID" value="NZ_JACHVQ010000001.1"/>
</dbReference>
<dbReference type="AlphaFoldDB" id="A0A839N144"/>